<evidence type="ECO:0000313" key="2">
    <source>
        <dbReference type="Proteomes" id="UP000001876"/>
    </source>
</evidence>
<dbReference type="Proteomes" id="UP000001876">
    <property type="component" value="Unassembled WGS sequence"/>
</dbReference>
<reference evidence="1 2" key="1">
    <citation type="journal article" date="2009" name="Science">
        <title>Green evolution and dynamic adaptations revealed by genomes of the marine picoeukaryotes Micromonas.</title>
        <authorList>
            <person name="Worden A.Z."/>
            <person name="Lee J.H."/>
            <person name="Mock T."/>
            <person name="Rouze P."/>
            <person name="Simmons M.P."/>
            <person name="Aerts A.L."/>
            <person name="Allen A.E."/>
            <person name="Cuvelier M.L."/>
            <person name="Derelle E."/>
            <person name="Everett M.V."/>
            <person name="Foulon E."/>
            <person name="Grimwood J."/>
            <person name="Gundlach H."/>
            <person name="Henrissat B."/>
            <person name="Napoli C."/>
            <person name="McDonald S.M."/>
            <person name="Parker M.S."/>
            <person name="Rombauts S."/>
            <person name="Salamov A."/>
            <person name="Von Dassow P."/>
            <person name="Badger J.H."/>
            <person name="Coutinho P.M."/>
            <person name="Demir E."/>
            <person name="Dubchak I."/>
            <person name="Gentemann C."/>
            <person name="Eikrem W."/>
            <person name="Gready J.E."/>
            <person name="John U."/>
            <person name="Lanier W."/>
            <person name="Lindquist E.A."/>
            <person name="Lucas S."/>
            <person name="Mayer K.F."/>
            <person name="Moreau H."/>
            <person name="Not F."/>
            <person name="Otillar R."/>
            <person name="Panaud O."/>
            <person name="Pangilinan J."/>
            <person name="Paulsen I."/>
            <person name="Piegu B."/>
            <person name="Poliakov A."/>
            <person name="Robbens S."/>
            <person name="Schmutz J."/>
            <person name="Toulza E."/>
            <person name="Wyss T."/>
            <person name="Zelensky A."/>
            <person name="Zhou K."/>
            <person name="Armbrust E.V."/>
            <person name="Bhattacharya D."/>
            <person name="Goodenough U.W."/>
            <person name="Van de Peer Y."/>
            <person name="Grigoriev I.V."/>
        </authorList>
    </citation>
    <scope>NUCLEOTIDE SEQUENCE [LARGE SCALE GENOMIC DNA]</scope>
    <source>
        <strain evidence="1 2">CCMP1545</strain>
    </source>
</reference>
<dbReference type="AlphaFoldDB" id="C1MK67"/>
<name>C1MK67_MICPC</name>
<protein>
    <submittedName>
        <fullName evidence="1">Predicted protein</fullName>
    </submittedName>
</protein>
<dbReference type="GeneID" id="9681473"/>
<evidence type="ECO:0000313" key="1">
    <source>
        <dbReference type="EMBL" id="EEH59322.1"/>
    </source>
</evidence>
<dbReference type="EMBL" id="GG663736">
    <property type="protein sequence ID" value="EEH59322.1"/>
    <property type="molecule type" value="Genomic_DNA"/>
</dbReference>
<proteinExistence type="predicted"/>
<dbReference type="InterPro" id="IPR027417">
    <property type="entry name" value="P-loop_NTPase"/>
</dbReference>
<dbReference type="RefSeq" id="XP_003055946.1">
    <property type="nucleotide sequence ID" value="XM_003055900.1"/>
</dbReference>
<dbReference type="KEGG" id="mpp:MICPUCDRAFT_64232"/>
<keyword evidence="2" id="KW-1185">Reference proteome</keyword>
<dbReference type="SUPFAM" id="SSF52540">
    <property type="entry name" value="P-loop containing nucleoside triphosphate hydrolases"/>
    <property type="match status" value="1"/>
</dbReference>
<dbReference type="Gene3D" id="3.40.50.300">
    <property type="entry name" value="P-loop containing nucleotide triphosphate hydrolases"/>
    <property type="match status" value="1"/>
</dbReference>
<accession>C1MK67</accession>
<gene>
    <name evidence="1" type="ORF">MICPUCDRAFT_64232</name>
</gene>
<organism evidence="2">
    <name type="scientific">Micromonas pusilla (strain CCMP1545)</name>
    <name type="common">Picoplanktonic green alga</name>
    <dbReference type="NCBI Taxonomy" id="564608"/>
    <lineage>
        <taxon>Eukaryota</taxon>
        <taxon>Viridiplantae</taxon>
        <taxon>Chlorophyta</taxon>
        <taxon>Mamiellophyceae</taxon>
        <taxon>Mamiellales</taxon>
        <taxon>Mamiellaceae</taxon>
        <taxon>Micromonas</taxon>
    </lineage>
</organism>
<sequence>MVKETIQREWLSGVLDGVVDVKSGRGNDGISDSGAPYCEKVTNLESRTIKEMTMSSIKSAMWTEAERLWALGNANVIDFLRSVSRERYLRFSYEDLVTRPRAVSENLCTLIGIPHELIMTTPYTATNVATFAPVTEGGLGAGDPHMLKRCSIDPKLADAWRDAESPMTLAQFTSHVAKRLGYRLPGWKEPTLQVGTAPEIVRLNDKTTCPVILFAHDLSGEVTKAAPLAKKLSCAAFGFRVAPFREKGSGDHSGVPSCTLLQVPDLPSLAAYYRHLAAVSLGLESGDDVVYAGVGQFGRSLATQMAAQQQRANTIHIEDRKYLLRNQNSRSWDATKERGCDSCAAGLLLLPEDDYNISRVPADIRALYDVVQNEINMHDISDNSYASRISTLTLTKFENGLVAAGGRGSPEATLAYAESFRYADKNLESCKKSGHANTACATWDDRVHRALCVARRGAALLATDDRLSDFDGETIDMTGERRLTNMRSAELAEAVSARLFTRQVKKK</sequence>